<accession>A0A953IAL1</accession>
<evidence type="ECO:0008006" key="3">
    <source>
        <dbReference type="Google" id="ProtNLM"/>
    </source>
</evidence>
<reference evidence="1" key="1">
    <citation type="submission" date="2017-11" db="EMBL/GenBank/DDBJ databases">
        <title>Three new genomes from thermophilic consortium.</title>
        <authorList>
            <person name="Quaggio R."/>
            <person name="Amgarten D."/>
            <person name="Setubal J.C."/>
        </authorList>
    </citation>
    <scope>NUCLEOTIDE SEQUENCE</scope>
    <source>
        <strain evidence="1">ZCTH01-B2</strain>
    </source>
</reference>
<evidence type="ECO:0000313" key="1">
    <source>
        <dbReference type="EMBL" id="MBY6275829.1"/>
    </source>
</evidence>
<dbReference type="RefSeq" id="WP_273378710.1">
    <property type="nucleotide sequence ID" value="NZ_JACSIR010000052.1"/>
</dbReference>
<dbReference type="EMBL" id="PIUK01000043">
    <property type="protein sequence ID" value="MBY6275829.1"/>
    <property type="molecule type" value="Genomic_DNA"/>
</dbReference>
<name>A0A953IAL1_SYMTR</name>
<gene>
    <name evidence="1" type="ORF">CWE10_06330</name>
</gene>
<dbReference type="Proteomes" id="UP000732377">
    <property type="component" value="Unassembled WGS sequence"/>
</dbReference>
<evidence type="ECO:0000313" key="2">
    <source>
        <dbReference type="Proteomes" id="UP000732377"/>
    </source>
</evidence>
<comment type="caution">
    <text evidence="1">The sequence shown here is derived from an EMBL/GenBank/DDBJ whole genome shotgun (WGS) entry which is preliminary data.</text>
</comment>
<organism evidence="1 2">
    <name type="scientific">Symbiobacterium thermophilum</name>
    <dbReference type="NCBI Taxonomy" id="2734"/>
    <lineage>
        <taxon>Bacteria</taxon>
        <taxon>Bacillati</taxon>
        <taxon>Bacillota</taxon>
        <taxon>Clostridia</taxon>
        <taxon>Eubacteriales</taxon>
        <taxon>Symbiobacteriaceae</taxon>
        <taxon>Symbiobacterium</taxon>
    </lineage>
</organism>
<protein>
    <recommendedName>
        <fullName evidence="3">DUF4367 domain-containing protein</fullName>
    </recommendedName>
</protein>
<sequence>MSETKWSDAQVEQYLRSLTYADALPDAPALSPELAGRALAAPQRRRAGARWKVGVAAAAVAGLLLVGSNSSMVADAVERILGIGIRNMTQQEYAQRVSGDWPADMPMPEYYSPEETAQLATFPLRSPAWVPEGFTLLNGPAGAFEWLHTEDGQWELLEDPEHFYVTEAYQSADGRRIHIRQSLFGEAQWISWPPGTEQLEVAGHPAFLREDVEPVHVEPPEGVEPTDDWTPDSLNLLYLWVEEPDGRITEITLDGDVDPEVLIQVAESLFAGDGSAN</sequence>
<dbReference type="AlphaFoldDB" id="A0A953IAL1"/>
<proteinExistence type="predicted"/>